<sequence length="86" mass="9288">MRGAAAWSAHQAEEDRVDDLFEDVLGYGGEGPEDFVAQQVEGEGLGAFGEEFRFDLATVDGAAENASRWPRPRTPGRDAATLPRHG</sequence>
<dbReference type="AlphaFoldDB" id="A0A1D7VR63"/>
<accession>A0A1D7VR63</accession>
<gene>
    <name evidence="2" type="ORF">SL103_24515</name>
</gene>
<reference evidence="2 3" key="1">
    <citation type="submission" date="2016-09" db="EMBL/GenBank/DDBJ databases">
        <title>Complete genome sequencing of Streptomyces lydicus 103 and metabolic pathways analysis of antibiotic biosynthesis.</title>
        <authorList>
            <person name="Jia N."/>
            <person name="Ding M.-Z."/>
            <person name="Gao F."/>
            <person name="Yuan Y.-J."/>
        </authorList>
    </citation>
    <scope>NUCLEOTIDE SEQUENCE [LARGE SCALE GENOMIC DNA]</scope>
    <source>
        <strain evidence="2 3">103</strain>
    </source>
</reference>
<evidence type="ECO:0000256" key="1">
    <source>
        <dbReference type="SAM" id="MobiDB-lite"/>
    </source>
</evidence>
<evidence type="ECO:0000313" key="2">
    <source>
        <dbReference type="EMBL" id="AOP48988.1"/>
    </source>
</evidence>
<proteinExistence type="predicted"/>
<organism evidence="2 3">
    <name type="scientific">Streptomyces lydicus</name>
    <dbReference type="NCBI Taxonomy" id="47763"/>
    <lineage>
        <taxon>Bacteria</taxon>
        <taxon>Bacillati</taxon>
        <taxon>Actinomycetota</taxon>
        <taxon>Actinomycetes</taxon>
        <taxon>Kitasatosporales</taxon>
        <taxon>Streptomycetaceae</taxon>
        <taxon>Streptomyces</taxon>
    </lineage>
</organism>
<dbReference type="KEGG" id="slc:SL103_24515"/>
<protein>
    <submittedName>
        <fullName evidence="2">Uncharacterized protein</fullName>
    </submittedName>
</protein>
<dbReference type="EMBL" id="CP017157">
    <property type="protein sequence ID" value="AOP48988.1"/>
    <property type="molecule type" value="Genomic_DNA"/>
</dbReference>
<dbReference type="Proteomes" id="UP000094094">
    <property type="component" value="Chromosome"/>
</dbReference>
<feature type="region of interest" description="Disordered" evidence="1">
    <location>
        <begin position="63"/>
        <end position="86"/>
    </location>
</feature>
<evidence type="ECO:0000313" key="3">
    <source>
        <dbReference type="Proteomes" id="UP000094094"/>
    </source>
</evidence>
<name>A0A1D7VR63_9ACTN</name>
<keyword evidence="3" id="KW-1185">Reference proteome</keyword>